<proteinExistence type="predicted"/>
<dbReference type="InterPro" id="IPR050490">
    <property type="entry name" value="Bact_solute-bd_prot1"/>
</dbReference>
<dbReference type="PANTHER" id="PTHR43649">
    <property type="entry name" value="ARABINOSE-BINDING PROTEIN-RELATED"/>
    <property type="match status" value="1"/>
</dbReference>
<evidence type="ECO:0000313" key="1">
    <source>
        <dbReference type="EMBL" id="CAG7622258.1"/>
    </source>
</evidence>
<organism evidence="1 2">
    <name type="scientific">Paenibacillus solanacearum</name>
    <dbReference type="NCBI Taxonomy" id="2048548"/>
    <lineage>
        <taxon>Bacteria</taxon>
        <taxon>Bacillati</taxon>
        <taxon>Bacillota</taxon>
        <taxon>Bacilli</taxon>
        <taxon>Bacillales</taxon>
        <taxon>Paenibacillaceae</taxon>
        <taxon>Paenibacillus</taxon>
    </lineage>
</organism>
<name>A0A916NJ40_9BACL</name>
<dbReference type="Proteomes" id="UP000693672">
    <property type="component" value="Unassembled WGS sequence"/>
</dbReference>
<reference evidence="1" key="1">
    <citation type="submission" date="2021-06" db="EMBL/GenBank/DDBJ databases">
        <authorList>
            <person name="Criscuolo A."/>
        </authorList>
    </citation>
    <scope>NUCLEOTIDE SEQUENCE</scope>
    <source>
        <strain evidence="1">CIP111600</strain>
    </source>
</reference>
<comment type="caution">
    <text evidence="1">The sequence shown here is derived from an EMBL/GenBank/DDBJ whole genome shotgun (WGS) entry which is preliminary data.</text>
</comment>
<keyword evidence="2" id="KW-1185">Reference proteome</keyword>
<gene>
    <name evidence="1" type="ORF">PAESOLCIP111_02408</name>
</gene>
<dbReference type="PANTHER" id="PTHR43649:SF12">
    <property type="entry name" value="DIACETYLCHITOBIOSE BINDING PROTEIN DASA"/>
    <property type="match status" value="1"/>
</dbReference>
<evidence type="ECO:0008006" key="3">
    <source>
        <dbReference type="Google" id="ProtNLM"/>
    </source>
</evidence>
<protein>
    <recommendedName>
        <fullName evidence="3">Extracellular solute-binding protein</fullName>
    </recommendedName>
</protein>
<dbReference type="EMBL" id="CAJVAS010000008">
    <property type="protein sequence ID" value="CAG7622258.1"/>
    <property type="molecule type" value="Genomic_DNA"/>
</dbReference>
<dbReference type="Pfam" id="PF01547">
    <property type="entry name" value="SBP_bac_1"/>
    <property type="match status" value="1"/>
</dbReference>
<sequence>MREYRETIVNLMSGDKQNMNKIKWGLYAGLSVVIALASGCSNAGNGSGKAPDDKKTAEPITLNFKPSYSMTDAQVEAFIKEPVKKKFPHITVNVIKFGSGVTWENSIIADQIPDFWGAPYKDTELFVKLGISEDLNPFVAKHKVDTSRFEPMAMSTIKSFAGKGELYGLPYETHYGALFYNKDIFDKFAVPYPKDGMTWDDAIALARKVTKTDNGTAYIGLDPTSPAAVNTLTGGSVGTGNTAQVNNDNWKKVFSMLNQVYEVPGFVQGKKYTYGVNSFLKDKTLAMYAGWENDVLGKLNDMEKQGDSFKWDMVTHPNFKENLGQGRDAAAHAFFISNKSKYKEEAFEVIKLLTEAEVQGMMNRQGVLTVLPKTDEVKRDYGKEIPVLQGKNTAAIFKMKPSPAVTHKYYSIISSELSKAAGSVALKEKDVNTALRDAEEEANKKIAAEVKKEQ</sequence>
<dbReference type="InterPro" id="IPR006059">
    <property type="entry name" value="SBP"/>
</dbReference>
<accession>A0A916NJ40</accession>
<evidence type="ECO:0000313" key="2">
    <source>
        <dbReference type="Proteomes" id="UP000693672"/>
    </source>
</evidence>
<dbReference type="AlphaFoldDB" id="A0A916NJ40"/>